<sequence length="2384" mass="275522">MLVAMMQCFTCTVSISFRLLGMTALIKTNMTESWKLKFHSGLKWPVFVNPFILLFSYYTIVTLLHQWARSPKDLMEEVTPETPTGPNEMELDCRLWSGNSEKDRLTCFSDGSWQEVPLLQGDSYKLPSCGFDSSIFIPANDSPTLSGDDIVPDTTEADGSELSIVVVLTKLILGQNYAIVLIIMMVWSITYISWLTFILLIWSCIIWMMRDRRHYALLSSPFLAVYANVLVILNFFVGLNVSQEELFPGVSTSVLTDFDLKPYLSPCIHIIVKIFYAFSFWLLLREYVTERQSQKEEVLKEVTVVESGQEKQTNALFDILGSFIKGMLVKYWIYLCCGMFFIVSFNGKVVVYKILYIMLFISWVALYQIHYDFWRRILKYFWITVVSYSMVVLIAVYGYQFKTISEFFLHTLGFPGEKLRDVGLEQFETVELFPKILLPSTFLLVCILQLHYFNEGFLKITDLNNVPVKQQGLSISKKTESDVNLLVERFKATIQKLQDSLISSRIENTPDNLSDTVMDENPKEGKSEQQDQKESTAKESYWVSVIDKLAAMILKFLELVNRIQVLLWRLLELHIIKIVSTGIIWITLQEVSFMNYLFYIIWVLAVPYPKLRPYASNICTVWSCVMVICKMIYQLKFVKPLHYSSNCTEELFQNSTLPHDNLDELLQTSVLYVAPVDPADWFGGLRKCGDKILPCLQNHIVILALMAIEMTVYRHQTYYRIQNQQMQPKMGSIFDSVTREQLDEGLLSTIKYFINFSFYKFGLEMCLVIALNVIGQRMDFYSLAHVAWLIYLLNRRRRKAIAEAWPRYCAFLSSIMIFQYLLCIGIPPAFCIDYPWRTSSAAIHSNLIKWLYLPDFAKKPDANLLIYDFLLLLYTSLQWQVFEDENKASVRMQAGDNVEISRDLIPEDLSQFSPVPNFIYCRSYLDMAKVIVFSYLFWFVLGVVFLSGTARVNIFCFGYIVAFFYFMLHGSSLLLKPVKFILHKWDYLIAYNVLVIALKNLLSVGACAYLEKLLSSHCWLVHSFSMFCTVKGYSLAIPDDENCELPEKEAGIFWDVICFSFLLIQRRIFTSYYHLYVVAEQRATRILASRGAEMFELKLQKSIVIQEEKERKSKLATTKQMDKIKTKQKKIESAKQDSMSPGDLEVKTPSPQKTEAEGQPHDDSGLQETGDQKKWWQPWVHHPSMVQEGSYSLFETDSEEEEDEEEEKEEKEEEFPKPKTAFQLAYDAWTNNSKTALKLRKQDEIQLRREERLEEQERRRCRGDFTPVTFEDEDETSGNEEEENLGESENIIHRIINILKFFWVFGKVLLDDITETLNSLGKDNLDVSTVLKMERCMLRRAHSRGKEATKASILRYYSNKLGGKVKMPSVLGPEKAAPVEDKFPENQQLPREDGQVPGEEELDLTSQQILGEDGIQPEEEGKALSAACPKQGDSPSLKETMVPRGEMEMGKIEGAGHQIPDTSPGGTESQSDQASATLQTKDPIHKSKISSKTPAKSTLVMLTAEELIRKRMFYDEELDQSEKFYRGLPRLIKLGFALYNLLESKSEMFCYFMIILNHVVSASIISLVVPISCFLWAMLSVPRPPKRFWMAAIFYTEAAVVIKYFSQFGFFPWTTKQYFGINGKKPFSLPNIVGIEKKDGCVQYELVQLLALFFHRSILKGKGLWDQQPRSQDNSKEKRKTKKSKRKENKRGKKDQGPGVESCLTKQMAPKWAFWRKKSTEGKLASTGELEEGGFRKRWKKFREHSISSEQFSIRNLKRLMRRTKKLVIKIALQIYLPIRQFFYDIINPEYSPVCDTYALMFLVEVINFVLVIFGYWAFGRYSEKTDLSEALAEEHLPEAFLPMILIQFGTMIVDRGLYLRKNMFGKCVFQVVLVFAIHFWIFFILPGVTERRFNHNYVVQIWYFIKCIYFGLSAYQIKCGYPSRIMGNYLTKNFNLTNLFLFQGFRFVPFLLELRAVLDWIWTDTALSLSSWISLEELYANVFIMKCWRESEKKYPQPPGQKKKNIVKYGMGGIISFALIFFMWFPLVFMSLLKAVGGLTNQPLGISVKISISGYESLFTMSSQQQNLAPLSSSAYDELTYRYALHPEALQFIMNYEPEDIIVAKIKGNASLLWSISPANREAMIAELSNASSIYVTFFWTIQRDVALVENVEASGKYTVCYQDKKLRDEIVQMLTHVRKEPLILPGLIPKGLRTTAGTEAKIAKRLETAHSKRPQDIDRLAFYRNITIWLQRLQGNTSSDPSKETEWWVIQEWRPSCAKNKGCAKNLELMIYNDKVTPPSMGFLAGYGITGLYVSVVMVVAKFIREYFNGIPRSIMYEELPNVDRVLNLCTDIFLVREMGELELEEQLFSKLIFLYRSPETMIKWTREPEESPKQPDVPTED</sequence>
<feature type="compositionally biased region" description="Acidic residues" evidence="10">
    <location>
        <begin position="1196"/>
        <end position="1213"/>
    </location>
</feature>
<feature type="transmembrane region" description="Helical" evidence="11">
    <location>
        <begin position="752"/>
        <end position="774"/>
    </location>
</feature>
<dbReference type="Pfam" id="PF24871">
    <property type="entry name" value="Piezo_TM1-24"/>
    <property type="match status" value="1"/>
</dbReference>
<evidence type="ECO:0000256" key="9">
    <source>
        <dbReference type="ARBA" id="ARBA00023303"/>
    </source>
</evidence>
<feature type="region of interest" description="Disordered" evidence="10">
    <location>
        <begin position="1454"/>
        <end position="1492"/>
    </location>
</feature>
<dbReference type="Pfam" id="PF23188">
    <property type="entry name" value="THU_Piezo1"/>
    <property type="match status" value="1"/>
</dbReference>
<dbReference type="GO" id="GO:0050982">
    <property type="term" value="P:detection of mechanical stimulus"/>
    <property type="evidence" value="ECO:0000318"/>
    <property type="project" value="GO_Central"/>
</dbReference>
<keyword evidence="7" id="KW-0406">Ion transport</keyword>
<evidence type="ECO:0000256" key="1">
    <source>
        <dbReference type="ARBA" id="ARBA00004651"/>
    </source>
</evidence>
<gene>
    <name evidence="17" type="primary">LOC100080288</name>
</gene>
<feature type="compositionally biased region" description="Basic and acidic residues" evidence="10">
    <location>
        <begin position="520"/>
        <end position="535"/>
    </location>
</feature>
<dbReference type="InterPro" id="IPR031805">
    <property type="entry name" value="Piezo_TM25-28"/>
</dbReference>
<feature type="domain" description="Piezo TM25-28" evidence="13">
    <location>
        <begin position="906"/>
        <end position="1242"/>
    </location>
</feature>
<feature type="domain" description="Piezo TM1-24" evidence="15">
    <location>
        <begin position="5"/>
        <end position="459"/>
    </location>
</feature>
<comment type="similarity">
    <text evidence="2">Belongs to the PIEZO (TC 1.A.75) family.</text>
</comment>
<protein>
    <submittedName>
        <fullName evidence="17">Uncharacterized protein</fullName>
    </submittedName>
</protein>
<dbReference type="Pfam" id="PF15917">
    <property type="entry name" value="Piezo_TM25-28"/>
    <property type="match status" value="1"/>
</dbReference>
<dbReference type="OMA" id="RPSVSFW"/>
<feature type="transmembrane region" description="Helical" evidence="11">
    <location>
        <begin position="1799"/>
        <end position="1819"/>
    </location>
</feature>
<evidence type="ECO:0000313" key="17">
    <source>
        <dbReference type="Ensembl" id="ENSOANP00000039940.1"/>
    </source>
</evidence>
<evidence type="ECO:0000259" key="15">
    <source>
        <dbReference type="Pfam" id="PF24871"/>
    </source>
</evidence>
<feature type="domain" description="Piezo transmembrane helical unit" evidence="14">
    <location>
        <begin position="1544"/>
        <end position="1666"/>
    </location>
</feature>
<dbReference type="InterPro" id="IPR056770">
    <property type="entry name" value="Piezo_THU9_anchor"/>
</dbReference>
<feature type="transmembrane region" description="Helical" evidence="11">
    <location>
        <begin position="351"/>
        <end position="369"/>
    </location>
</feature>
<evidence type="ECO:0000313" key="18">
    <source>
        <dbReference type="Proteomes" id="UP000002279"/>
    </source>
</evidence>
<feature type="transmembrane region" description="Helical" evidence="11">
    <location>
        <begin position="263"/>
        <end position="284"/>
    </location>
</feature>
<feature type="region of interest" description="Disordered" evidence="10">
    <location>
        <begin position="1378"/>
        <end position="1399"/>
    </location>
</feature>
<evidence type="ECO:0000256" key="3">
    <source>
        <dbReference type="ARBA" id="ARBA00022448"/>
    </source>
</evidence>
<organism evidence="17 18">
    <name type="scientific">Ornithorhynchus anatinus</name>
    <name type="common">Duckbill platypus</name>
    <dbReference type="NCBI Taxonomy" id="9258"/>
    <lineage>
        <taxon>Eukaryota</taxon>
        <taxon>Metazoa</taxon>
        <taxon>Chordata</taxon>
        <taxon>Craniata</taxon>
        <taxon>Vertebrata</taxon>
        <taxon>Euteleostomi</taxon>
        <taxon>Mammalia</taxon>
        <taxon>Monotremata</taxon>
        <taxon>Ornithorhynchidae</taxon>
        <taxon>Ornithorhynchus</taxon>
    </lineage>
</organism>
<feature type="compositionally biased region" description="Basic residues" evidence="10">
    <location>
        <begin position="1677"/>
        <end position="1693"/>
    </location>
</feature>
<feature type="transmembrane region" description="Helical" evidence="11">
    <location>
        <begin position="1551"/>
        <end position="1579"/>
    </location>
</feature>
<evidence type="ECO:0000256" key="2">
    <source>
        <dbReference type="ARBA" id="ARBA00007821"/>
    </source>
</evidence>
<reference evidence="17" key="2">
    <citation type="submission" date="2025-09" db="UniProtKB">
        <authorList>
            <consortium name="Ensembl"/>
        </authorList>
    </citation>
    <scope>IDENTIFICATION</scope>
    <source>
        <strain evidence="17">Glennie</strain>
    </source>
</reference>
<keyword evidence="4" id="KW-1003">Cell membrane</keyword>
<feature type="transmembrane region" description="Helical" evidence="11">
    <location>
        <begin position="381"/>
        <end position="399"/>
    </location>
</feature>
<feature type="transmembrane region" description="Helical" evidence="11">
    <location>
        <begin position="328"/>
        <end position="345"/>
    </location>
</feature>
<evidence type="ECO:0000256" key="5">
    <source>
        <dbReference type="ARBA" id="ARBA00022692"/>
    </source>
</evidence>
<feature type="transmembrane region" description="Helical" evidence="11">
    <location>
        <begin position="578"/>
        <end position="602"/>
    </location>
</feature>
<dbReference type="PANTHER" id="PTHR47049:SF7">
    <property type="entry name" value="PIEZO-TYPE MECHANOSENSITIVE ION CHANNEL COMPONENT 2 ISOFORM X1"/>
    <property type="match status" value="1"/>
</dbReference>
<feature type="transmembrane region" description="Helical" evidence="11">
    <location>
        <begin position="1767"/>
        <end position="1787"/>
    </location>
</feature>
<feature type="transmembrane region" description="Helical" evidence="11">
    <location>
        <begin position="614"/>
        <end position="633"/>
    </location>
</feature>
<feature type="transmembrane region" description="Helical" evidence="11">
    <location>
        <begin position="2010"/>
        <end position="2034"/>
    </location>
</feature>
<feature type="transmembrane region" description="Helical" evidence="11">
    <location>
        <begin position="864"/>
        <end position="882"/>
    </location>
</feature>
<dbReference type="InParanoid" id="A0A6I8NFR5"/>
<evidence type="ECO:0000256" key="6">
    <source>
        <dbReference type="ARBA" id="ARBA00022989"/>
    </source>
</evidence>
<feature type="transmembrane region" description="Helical" evidence="11">
    <location>
        <begin position="927"/>
        <end position="946"/>
    </location>
</feature>
<evidence type="ECO:0000259" key="14">
    <source>
        <dbReference type="Pfam" id="PF23188"/>
    </source>
</evidence>
<evidence type="ECO:0000259" key="16">
    <source>
        <dbReference type="Pfam" id="PF24874"/>
    </source>
</evidence>
<feature type="domain" description="Piezo THU9 and anchor" evidence="16">
    <location>
        <begin position="1796"/>
        <end position="2032"/>
    </location>
</feature>
<feature type="transmembrane region" description="Helical" evidence="11">
    <location>
        <begin position="47"/>
        <end position="65"/>
    </location>
</feature>
<accession>A0A6I8NFR5</accession>
<evidence type="ECO:0000256" key="7">
    <source>
        <dbReference type="ARBA" id="ARBA00023065"/>
    </source>
</evidence>
<feature type="region of interest" description="Disordered" evidence="10">
    <location>
        <begin position="1186"/>
        <end position="1217"/>
    </location>
</feature>
<dbReference type="Pfam" id="PF12166">
    <property type="entry name" value="Piezo_cap"/>
    <property type="match status" value="1"/>
</dbReference>
<keyword evidence="6 11" id="KW-1133">Transmembrane helix</keyword>
<keyword evidence="3" id="KW-0813">Transport</keyword>
<feature type="region of interest" description="Disordered" evidence="10">
    <location>
        <begin position="1418"/>
        <end position="1439"/>
    </location>
</feature>
<evidence type="ECO:0000259" key="12">
    <source>
        <dbReference type="Pfam" id="PF12166"/>
    </source>
</evidence>
<feature type="transmembrane region" description="Helical" evidence="11">
    <location>
        <begin position="952"/>
        <end position="975"/>
    </location>
</feature>
<dbReference type="InterPro" id="IPR056769">
    <property type="entry name" value="Piezo_TM1-24"/>
</dbReference>
<feature type="compositionally biased region" description="Basic and acidic residues" evidence="10">
    <location>
        <begin position="1154"/>
        <end position="1170"/>
    </location>
</feature>
<dbReference type="GO" id="GO:0005261">
    <property type="term" value="F:monoatomic cation channel activity"/>
    <property type="evidence" value="ECO:0000318"/>
    <property type="project" value="GO_Central"/>
</dbReference>
<dbReference type="GO" id="GO:0008381">
    <property type="term" value="F:mechanosensitive monoatomic ion channel activity"/>
    <property type="evidence" value="ECO:0000318"/>
    <property type="project" value="GO_Central"/>
</dbReference>
<evidence type="ECO:0000256" key="11">
    <source>
        <dbReference type="SAM" id="Phobius"/>
    </source>
</evidence>
<comment type="subcellular location">
    <subcellularLocation>
        <location evidence="1">Cell membrane</location>
        <topology evidence="1">Multi-pass membrane protein</topology>
    </subcellularLocation>
</comment>
<proteinExistence type="inferred from homology"/>
<dbReference type="GeneTree" id="ENSGT00940000164142"/>
<name>A0A6I8NFR5_ORNAN</name>
<keyword evidence="5 11" id="KW-0812">Transmembrane</keyword>
<evidence type="ECO:0000256" key="4">
    <source>
        <dbReference type="ARBA" id="ARBA00022475"/>
    </source>
</evidence>
<dbReference type="InterPro" id="IPR056768">
    <property type="entry name" value="THU_Piezo"/>
</dbReference>
<dbReference type="Ensembl" id="ENSOANT00000054046.1">
    <property type="protein sequence ID" value="ENSOANP00000039940.1"/>
    <property type="gene ID" value="ENSOANG00000009272.3"/>
</dbReference>
<dbReference type="GO" id="GO:0005886">
    <property type="term" value="C:plasma membrane"/>
    <property type="evidence" value="ECO:0000318"/>
    <property type="project" value="GO_Central"/>
</dbReference>
<evidence type="ECO:0000256" key="10">
    <source>
        <dbReference type="SAM" id="MobiDB-lite"/>
    </source>
</evidence>
<dbReference type="PANTHER" id="PTHR47049">
    <property type="entry name" value="PIEZO-TYPE MECHANOSENSITIVE ION CHANNEL HOMOLOG"/>
    <property type="match status" value="1"/>
</dbReference>
<feature type="transmembrane region" description="Helical" evidence="11">
    <location>
        <begin position="1898"/>
        <end position="1916"/>
    </location>
</feature>
<keyword evidence="8 11" id="KW-0472">Membrane</keyword>
<feature type="transmembrane region" description="Helical" evidence="11">
    <location>
        <begin position="2283"/>
        <end position="2306"/>
    </location>
</feature>
<keyword evidence="18" id="KW-1185">Reference proteome</keyword>
<dbReference type="InterPro" id="IPR027272">
    <property type="entry name" value="Piezo"/>
</dbReference>
<dbReference type="GO" id="GO:0071260">
    <property type="term" value="P:cellular response to mechanical stimulus"/>
    <property type="evidence" value="ECO:0000318"/>
    <property type="project" value="GO_Central"/>
</dbReference>
<feature type="transmembrane region" description="Helical" evidence="11">
    <location>
        <begin position="808"/>
        <end position="830"/>
    </location>
</feature>
<feature type="region of interest" description="Disordered" evidence="10">
    <location>
        <begin position="507"/>
        <end position="535"/>
    </location>
</feature>
<feature type="region of interest" description="Disordered" evidence="10">
    <location>
        <begin position="1665"/>
        <end position="1701"/>
    </location>
</feature>
<dbReference type="Bgee" id="ENSOANG00000009272">
    <property type="expression patterns" value="Expressed in fibroblast and 4 other cell types or tissues"/>
</dbReference>
<evidence type="ECO:0000259" key="13">
    <source>
        <dbReference type="Pfam" id="PF15917"/>
    </source>
</evidence>
<feature type="transmembrane region" description="Helical" evidence="11">
    <location>
        <begin position="987"/>
        <end position="1006"/>
    </location>
</feature>
<reference evidence="17" key="1">
    <citation type="submission" date="2025-08" db="UniProtKB">
        <authorList>
            <consortium name="Ensembl"/>
        </authorList>
    </citation>
    <scope>IDENTIFICATION</scope>
    <source>
        <strain evidence="17">Glennie</strain>
    </source>
</reference>
<feature type="domain" description="Piezo non-specific cation channel cap" evidence="12">
    <location>
        <begin position="2070"/>
        <end position="2370"/>
    </location>
</feature>
<dbReference type="GO" id="GO:0042391">
    <property type="term" value="P:regulation of membrane potential"/>
    <property type="evidence" value="ECO:0000318"/>
    <property type="project" value="GO_Central"/>
</dbReference>
<keyword evidence="9" id="KW-0407">Ion channel</keyword>
<feature type="transmembrane region" description="Helical" evidence="11">
    <location>
        <begin position="1868"/>
        <end position="1886"/>
    </location>
</feature>
<evidence type="ECO:0000256" key="8">
    <source>
        <dbReference type="ARBA" id="ARBA00023136"/>
    </source>
</evidence>
<feature type="transmembrane region" description="Helical" evidence="11">
    <location>
        <begin position="221"/>
        <end position="243"/>
    </location>
</feature>
<feature type="region of interest" description="Disordered" evidence="10">
    <location>
        <begin position="1115"/>
        <end position="1170"/>
    </location>
</feature>
<feature type="compositionally biased region" description="Basic and acidic residues" evidence="10">
    <location>
        <begin position="1378"/>
        <end position="1394"/>
    </location>
</feature>
<feature type="compositionally biased region" description="Polar residues" evidence="10">
    <location>
        <begin position="1460"/>
        <end position="1480"/>
    </location>
</feature>
<feature type="compositionally biased region" description="Basic and acidic residues" evidence="10">
    <location>
        <begin position="1120"/>
        <end position="1135"/>
    </location>
</feature>
<dbReference type="Pfam" id="PF24874">
    <property type="entry name" value="Piezo_THU9_anchor"/>
    <property type="match status" value="1"/>
</dbReference>
<feature type="transmembrane region" description="Helical" evidence="11">
    <location>
        <begin position="191"/>
        <end position="209"/>
    </location>
</feature>
<dbReference type="Proteomes" id="UP000002279">
    <property type="component" value="Unplaced"/>
</dbReference>
<dbReference type="InterPro" id="IPR031334">
    <property type="entry name" value="Piezo_cap_dom"/>
</dbReference>